<feature type="signal peptide" evidence="5">
    <location>
        <begin position="1"/>
        <end position="29"/>
    </location>
</feature>
<accession>A0ABY6N6U8</accession>
<keyword evidence="8" id="KW-1185">Reference proteome</keyword>
<keyword evidence="4" id="KW-0813">Transport</keyword>
<feature type="chain" id="PRO_5046722408" description="Calx-beta domain-containing protein" evidence="5">
    <location>
        <begin position="30"/>
        <end position="813"/>
    </location>
</feature>
<evidence type="ECO:0000256" key="5">
    <source>
        <dbReference type="SAM" id="SignalP"/>
    </source>
</evidence>
<dbReference type="RefSeq" id="WP_265049307.1">
    <property type="nucleotide sequence ID" value="NZ_CP100390.1"/>
</dbReference>
<feature type="domain" description="Calx-beta" evidence="6">
    <location>
        <begin position="215"/>
        <end position="283"/>
    </location>
</feature>
<dbReference type="Gene3D" id="2.60.40.10">
    <property type="entry name" value="Immunoglobulins"/>
    <property type="match status" value="1"/>
</dbReference>
<reference evidence="7" key="1">
    <citation type="submission" date="2022-06" db="EMBL/GenBank/DDBJ databases">
        <title>Alkalimarinus sp. nov., isolated from gut of a Alitta virens.</title>
        <authorList>
            <person name="Yang A.I."/>
            <person name="Shin N.-R."/>
        </authorList>
    </citation>
    <scope>NUCLEOTIDE SEQUENCE</scope>
    <source>
        <strain evidence="7">A2M4</strain>
    </source>
</reference>
<evidence type="ECO:0000259" key="6">
    <source>
        <dbReference type="Pfam" id="PF03160"/>
    </source>
</evidence>
<evidence type="ECO:0000256" key="4">
    <source>
        <dbReference type="ARBA" id="ARBA00023065"/>
    </source>
</evidence>
<gene>
    <name evidence="7" type="ORF">NKI27_08895</name>
</gene>
<evidence type="ECO:0000256" key="2">
    <source>
        <dbReference type="ARBA" id="ARBA00022737"/>
    </source>
</evidence>
<organism evidence="7 8">
    <name type="scientific">Alkalimarinus alittae</name>
    <dbReference type="NCBI Taxonomy" id="2961619"/>
    <lineage>
        <taxon>Bacteria</taxon>
        <taxon>Pseudomonadati</taxon>
        <taxon>Pseudomonadota</taxon>
        <taxon>Gammaproteobacteria</taxon>
        <taxon>Alteromonadales</taxon>
        <taxon>Alteromonadaceae</taxon>
        <taxon>Alkalimarinus</taxon>
    </lineage>
</organism>
<evidence type="ECO:0000256" key="3">
    <source>
        <dbReference type="ARBA" id="ARBA00022837"/>
    </source>
</evidence>
<dbReference type="PANTHER" id="PTHR11878:SF65">
    <property type="entry name" value="NA_CA-EXCHANGE PROTEIN, ISOFORM G"/>
    <property type="match status" value="1"/>
</dbReference>
<dbReference type="SUPFAM" id="SSF141072">
    <property type="entry name" value="CalX-like"/>
    <property type="match status" value="2"/>
</dbReference>
<dbReference type="InterPro" id="IPR003644">
    <property type="entry name" value="Calx_beta"/>
</dbReference>
<proteinExistence type="predicted"/>
<dbReference type="InterPro" id="IPR051171">
    <property type="entry name" value="CaCA"/>
</dbReference>
<dbReference type="Proteomes" id="UP001163739">
    <property type="component" value="Chromosome"/>
</dbReference>
<keyword evidence="3" id="KW-0106">Calcium</keyword>
<dbReference type="PROSITE" id="PS51257">
    <property type="entry name" value="PROKAR_LIPOPROTEIN"/>
    <property type="match status" value="1"/>
</dbReference>
<evidence type="ECO:0000313" key="8">
    <source>
        <dbReference type="Proteomes" id="UP001163739"/>
    </source>
</evidence>
<dbReference type="Pfam" id="PF03160">
    <property type="entry name" value="Calx-beta"/>
    <property type="match status" value="1"/>
</dbReference>
<keyword evidence="2" id="KW-0677">Repeat</keyword>
<protein>
    <recommendedName>
        <fullName evidence="6">Calx-beta domain-containing protein</fullName>
    </recommendedName>
</protein>
<evidence type="ECO:0000313" key="7">
    <source>
        <dbReference type="EMBL" id="UZE97833.1"/>
    </source>
</evidence>
<dbReference type="PANTHER" id="PTHR11878">
    <property type="entry name" value="SODIUM/CALCIUM EXCHANGER"/>
    <property type="match status" value="1"/>
</dbReference>
<name>A0ABY6N6U8_9ALTE</name>
<dbReference type="InterPro" id="IPR013783">
    <property type="entry name" value="Ig-like_fold"/>
</dbReference>
<dbReference type="Gene3D" id="2.60.40.2030">
    <property type="match status" value="2"/>
</dbReference>
<keyword evidence="1 5" id="KW-0732">Signal</keyword>
<sequence>MRSFSRWAISLAFLAVLSLLSACSETKSADTPSILGTPPKLAYIDVLYEYEFGADGGDKILTYRIIDAPKWLKIESTNGAKPAFRIYGVPKLENGENFNTYEDTPFNITLEVTDGSRSQQFSYKVTLQKNKVDFALATVEVVEGAQAEEIGEDVFDKECKLPSLKPKTVGGKTAYPLPIFVTMAQPSVSDVTLRVSITTAFTDSKDSRDISNIRSAQADIDYNSEEKFVTLKAGVQACLFAIDIFDDNIIEATESFDLTLIEATEGWVEHERPGKAKVNIVDDEPSVDFTGEDIVLSEGETSKKYDVTLSEAVDYQVSVEVFADEKLSTATADDYTLSSTTLTFEKGTTKKTFSVKILTDPDAIDTSKGLDETIVIKTDVSDIFELVPLNITINEWIDIKQTASSVDNKQSHALITDSDGNVVILNSIDNATKDVEILFLDRRSNANPFTNPIDDSTIESTAPAGDDTPVAMDYMLTGSNNNLVVVIETTGKISETAGETHLGLKDIFVRKYTRKKSKDYYEKVWERQIGTDKDDVPTGVYFDPLGDVIVYGYSEGSLPSNTNAGGKDAFMAKLDKDDGSDMWTKLIGSGGNDIATGATYNGISHVIVGTTTGTLQGSNAGSSIDGFIVAINDDGTTKNIHQFGTISDDQVTGVTAYNNLIRVAGYSEGDFTLIDKNTIDPNNPRNSIDGYYIAFNTAYSQSDTVTWGDNFAPETTTSISSFDEKSYIGGLTEGTLTGETTKGGPDATLIAIDSSALKSNIMWRSQFGTGADDQVISLDSDKNKVMVLWETNNGGPTSYNITPFSSNGKNLTE</sequence>
<keyword evidence="4" id="KW-0406">Ion transport</keyword>
<dbReference type="EMBL" id="CP100390">
    <property type="protein sequence ID" value="UZE97833.1"/>
    <property type="molecule type" value="Genomic_DNA"/>
</dbReference>
<evidence type="ECO:0000256" key="1">
    <source>
        <dbReference type="ARBA" id="ARBA00022729"/>
    </source>
</evidence>
<dbReference type="InterPro" id="IPR038081">
    <property type="entry name" value="CalX-like_sf"/>
</dbReference>